<feature type="transmembrane region" description="Helical" evidence="9">
    <location>
        <begin position="234"/>
        <end position="251"/>
    </location>
</feature>
<dbReference type="CDD" id="cd13639">
    <property type="entry name" value="PBP2_OpuAC_like"/>
    <property type="match status" value="1"/>
</dbReference>
<evidence type="ECO:0000256" key="2">
    <source>
        <dbReference type="ARBA" id="ARBA00022448"/>
    </source>
</evidence>
<comment type="similarity">
    <text evidence="8">In the N-terminal section; belongs to the binding-protein-dependent transport system permease family.</text>
</comment>
<dbReference type="GO" id="GO:0015226">
    <property type="term" value="F:carnitine transmembrane transporter activity"/>
    <property type="evidence" value="ECO:0007669"/>
    <property type="project" value="TreeGrafter"/>
</dbReference>
<keyword evidence="2 9" id="KW-0813">Transport</keyword>
<evidence type="ECO:0000256" key="9">
    <source>
        <dbReference type="RuleBase" id="RU363032"/>
    </source>
</evidence>
<dbReference type="Pfam" id="PF04069">
    <property type="entry name" value="OpuAC"/>
    <property type="match status" value="1"/>
</dbReference>
<dbReference type="Proteomes" id="UP000051378">
    <property type="component" value="Unassembled WGS sequence"/>
</dbReference>
<feature type="transmembrane region" description="Helical" evidence="9">
    <location>
        <begin position="29"/>
        <end position="49"/>
    </location>
</feature>
<dbReference type="Pfam" id="PF00528">
    <property type="entry name" value="BPD_transp_1"/>
    <property type="match status" value="1"/>
</dbReference>
<evidence type="ECO:0000256" key="3">
    <source>
        <dbReference type="ARBA" id="ARBA00022475"/>
    </source>
</evidence>
<dbReference type="CDD" id="cd06261">
    <property type="entry name" value="TM_PBP2"/>
    <property type="match status" value="1"/>
</dbReference>
<evidence type="ECO:0000256" key="4">
    <source>
        <dbReference type="ARBA" id="ARBA00022692"/>
    </source>
</evidence>
<feature type="transmembrane region" description="Helical" evidence="9">
    <location>
        <begin position="279"/>
        <end position="300"/>
    </location>
</feature>
<proteinExistence type="inferred from homology"/>
<dbReference type="PATRIC" id="fig|1423744.4.peg.1134"/>
<reference evidence="11 12" key="1">
    <citation type="journal article" date="2015" name="Genome Announc.">
        <title>Expanding the biotechnology potential of lactobacilli through comparative genomics of 213 strains and associated genera.</title>
        <authorList>
            <person name="Sun Z."/>
            <person name="Harris H.M."/>
            <person name="McCann A."/>
            <person name="Guo C."/>
            <person name="Argimon S."/>
            <person name="Zhang W."/>
            <person name="Yang X."/>
            <person name="Jeffery I.B."/>
            <person name="Cooney J.C."/>
            <person name="Kagawa T.F."/>
            <person name="Liu W."/>
            <person name="Song Y."/>
            <person name="Salvetti E."/>
            <person name="Wrobel A."/>
            <person name="Rasinkangas P."/>
            <person name="Parkhill J."/>
            <person name="Rea M.C."/>
            <person name="O'Sullivan O."/>
            <person name="Ritari J."/>
            <person name="Douillard F.P."/>
            <person name="Paul Ross R."/>
            <person name="Yang R."/>
            <person name="Briner A.E."/>
            <person name="Felis G.E."/>
            <person name="de Vos W.M."/>
            <person name="Barrangou R."/>
            <person name="Klaenhammer T.R."/>
            <person name="Caufield P.W."/>
            <person name="Cui Y."/>
            <person name="Zhang H."/>
            <person name="O'Toole P.W."/>
        </authorList>
    </citation>
    <scope>NUCLEOTIDE SEQUENCE [LARGE SCALE GENOMIC DNA]</scope>
    <source>
        <strain evidence="11 12">DSM 23037</strain>
    </source>
</reference>
<dbReference type="Gene3D" id="3.40.190.100">
    <property type="entry name" value="Glycine betaine-binding periplasmic protein, domain 2"/>
    <property type="match status" value="2"/>
</dbReference>
<feature type="transmembrane region" description="Helical" evidence="9">
    <location>
        <begin position="123"/>
        <end position="150"/>
    </location>
</feature>
<dbReference type="PANTHER" id="PTHR47737">
    <property type="entry name" value="GLYCINE BETAINE/PROLINE BETAINE TRANSPORT SYSTEM PERMEASE PROTEIN PROW"/>
    <property type="match status" value="1"/>
</dbReference>
<dbReference type="PROSITE" id="PS50928">
    <property type="entry name" value="ABC_TM1"/>
    <property type="match status" value="1"/>
</dbReference>
<dbReference type="FunFam" id="1.10.3720.10:FF:000001">
    <property type="entry name" value="Glycine betaine ABC transporter, permease"/>
    <property type="match status" value="1"/>
</dbReference>
<evidence type="ECO:0000256" key="1">
    <source>
        <dbReference type="ARBA" id="ARBA00004141"/>
    </source>
</evidence>
<dbReference type="EMBL" id="AYZL01000006">
    <property type="protein sequence ID" value="KRN04749.1"/>
    <property type="molecule type" value="Genomic_DNA"/>
</dbReference>
<sequence>MQWFTQTFAQLFNVIQTIGQGGIDWISDFLIWINPFVLMLLIVVTAYYISGKKLGLTIFSFLGLLFIYNQHLWNDLMSTLTLVMVSSLIALIIGVPLGILDAKSQTASKIITPFLDFMQTMPGFVYLIPAVAFFGIGVMPGVVSSVIFALPPVVRMTNLGIHQVPKSLVETSASFGSTDTQRLFKLDLPYARNTILEGANQTIMMSLSMVVIASMIGAPGLGRGVLSAVQRAQVGHGFVNGLALVIMAIIIDRFAHNINRHVAHRKLIDAQSRKHQHKVHIIAAVALILLTVTGGVVQAATTSGNHSKGHIKLVYVEWDDAVATTNVAGELLRQAGYDVDIMPLDDSIMWKSVATKQADAMLCAWLPTTHKNEYAEYKNQLDLLGVNYDKAQVGLVVPDYMKANSIEDLKNEANKTITGIEPSESIVDYAQNATKEYTNLKGWQVSTSSSGAMAVVLGQAVKNHQDVVVTGWSPHWIFAKYHLKILQDPKKIMGESEKINTIARQGLKDDYPEAYRLLKNFKWDEQDISQVMLRIRNGENPQEVAQWWLSSHSSRVQTFKQ</sequence>
<dbReference type="AlphaFoldDB" id="A0A0R2DWR2"/>
<dbReference type="GO" id="GO:0031460">
    <property type="term" value="P:glycine betaine transport"/>
    <property type="evidence" value="ECO:0007669"/>
    <property type="project" value="TreeGrafter"/>
</dbReference>
<dbReference type="GO" id="GO:0043190">
    <property type="term" value="C:ATP-binding cassette (ABC) transporter complex"/>
    <property type="evidence" value="ECO:0007669"/>
    <property type="project" value="InterPro"/>
</dbReference>
<keyword evidence="6 9" id="KW-0472">Membrane</keyword>
<comment type="subcellular location">
    <subcellularLocation>
        <location evidence="9">Cell membrane</location>
        <topology evidence="9">Multi-pass membrane protein</topology>
    </subcellularLocation>
    <subcellularLocation>
        <location evidence="1">Membrane</location>
        <topology evidence="1">Multi-pass membrane protein</topology>
    </subcellularLocation>
</comment>
<dbReference type="InterPro" id="IPR000515">
    <property type="entry name" value="MetI-like"/>
</dbReference>
<name>A0A0R2DWR2_9LACO</name>
<keyword evidence="3" id="KW-1003">Cell membrane</keyword>
<dbReference type="Gene3D" id="3.10.105.10">
    <property type="entry name" value="Dipeptide-binding Protein, Domain 3"/>
    <property type="match status" value="2"/>
</dbReference>
<feature type="transmembrane region" description="Helical" evidence="9">
    <location>
        <begin position="56"/>
        <end position="73"/>
    </location>
</feature>
<dbReference type="PANTHER" id="PTHR47737:SF1">
    <property type="entry name" value="GLYCINE BETAINE_PROLINE BETAINE TRANSPORT SYSTEM PERMEASE PROTEIN PROW"/>
    <property type="match status" value="1"/>
</dbReference>
<evidence type="ECO:0000256" key="7">
    <source>
        <dbReference type="ARBA" id="ARBA00035642"/>
    </source>
</evidence>
<feature type="domain" description="ABC transmembrane type-1" evidence="10">
    <location>
        <begin position="76"/>
        <end position="255"/>
    </location>
</feature>
<comment type="similarity">
    <text evidence="9">Belongs to the binding-protein-dependent transport system permease family.</text>
</comment>
<dbReference type="Gene3D" id="1.10.3720.10">
    <property type="entry name" value="MetI-like"/>
    <property type="match status" value="1"/>
</dbReference>
<dbReference type="SUPFAM" id="SSF161098">
    <property type="entry name" value="MetI-like"/>
    <property type="match status" value="1"/>
</dbReference>
<accession>A0A0R2DWR2</accession>
<keyword evidence="4 9" id="KW-0812">Transmembrane</keyword>
<comment type="caution">
    <text evidence="11">The sequence shown here is derived from an EMBL/GenBank/DDBJ whole genome shotgun (WGS) entry which is preliminary data.</text>
</comment>
<dbReference type="GO" id="GO:0005275">
    <property type="term" value="F:amine transmembrane transporter activity"/>
    <property type="evidence" value="ECO:0007669"/>
    <property type="project" value="TreeGrafter"/>
</dbReference>
<keyword evidence="5 9" id="KW-1133">Transmembrane helix</keyword>
<feature type="transmembrane region" description="Helical" evidence="9">
    <location>
        <begin position="203"/>
        <end position="222"/>
    </location>
</feature>
<dbReference type="STRING" id="1423744.FC86_GL001105"/>
<evidence type="ECO:0000313" key="12">
    <source>
        <dbReference type="Proteomes" id="UP000051378"/>
    </source>
</evidence>
<dbReference type="InterPro" id="IPR035906">
    <property type="entry name" value="MetI-like_sf"/>
</dbReference>
<gene>
    <name evidence="11" type="ORF">FC86_GL001105</name>
</gene>
<evidence type="ECO:0000256" key="5">
    <source>
        <dbReference type="ARBA" id="ARBA00022989"/>
    </source>
</evidence>
<evidence type="ECO:0000313" key="11">
    <source>
        <dbReference type="EMBL" id="KRN04749.1"/>
    </source>
</evidence>
<evidence type="ECO:0000259" key="10">
    <source>
        <dbReference type="PROSITE" id="PS50928"/>
    </source>
</evidence>
<feature type="transmembrane region" description="Helical" evidence="9">
    <location>
        <begin position="79"/>
        <end position="102"/>
    </location>
</feature>
<dbReference type="GO" id="GO:0015871">
    <property type="term" value="P:choline transport"/>
    <property type="evidence" value="ECO:0007669"/>
    <property type="project" value="TreeGrafter"/>
</dbReference>
<dbReference type="SUPFAM" id="SSF53850">
    <property type="entry name" value="Periplasmic binding protein-like II"/>
    <property type="match status" value="1"/>
</dbReference>
<organism evidence="11 12">
    <name type="scientific">Holzapfeliella floricola DSM 23037 = JCM 16512</name>
    <dbReference type="NCBI Taxonomy" id="1423744"/>
    <lineage>
        <taxon>Bacteria</taxon>
        <taxon>Bacillati</taxon>
        <taxon>Bacillota</taxon>
        <taxon>Bacilli</taxon>
        <taxon>Lactobacillales</taxon>
        <taxon>Lactobacillaceae</taxon>
        <taxon>Holzapfeliella</taxon>
    </lineage>
</organism>
<dbReference type="InterPro" id="IPR007210">
    <property type="entry name" value="ABC_Gly_betaine_transp_sub-bd"/>
</dbReference>
<comment type="similarity">
    <text evidence="7">In the C-terminal section; belongs to the OsmX family.</text>
</comment>
<evidence type="ECO:0000256" key="6">
    <source>
        <dbReference type="ARBA" id="ARBA00023136"/>
    </source>
</evidence>
<keyword evidence="12" id="KW-1185">Reference proteome</keyword>
<evidence type="ECO:0000256" key="8">
    <source>
        <dbReference type="ARBA" id="ARBA00035652"/>
    </source>
</evidence>
<protein>
    <submittedName>
        <fullName evidence="11">Glycine betaine L-proline ABC transporter glycine betaine L-proline-binding permease protein</fullName>
    </submittedName>
</protein>